<dbReference type="OrthoDB" id="8757337at2"/>
<name>A0A517TZ68_9BACT</name>
<dbReference type="RefSeq" id="WP_145433223.1">
    <property type="nucleotide sequence ID" value="NZ_CP036339.1"/>
</dbReference>
<dbReference type="AlphaFoldDB" id="A0A517TZ68"/>
<dbReference type="EMBL" id="CP036339">
    <property type="protein sequence ID" value="QDT73661.1"/>
    <property type="molecule type" value="Genomic_DNA"/>
</dbReference>
<evidence type="ECO:0000313" key="2">
    <source>
        <dbReference type="Proteomes" id="UP000317909"/>
    </source>
</evidence>
<accession>A0A517TZ68</accession>
<organism evidence="1 2">
    <name type="scientific">Lacipirellula limnantheis</name>
    <dbReference type="NCBI Taxonomy" id="2528024"/>
    <lineage>
        <taxon>Bacteria</taxon>
        <taxon>Pseudomonadati</taxon>
        <taxon>Planctomycetota</taxon>
        <taxon>Planctomycetia</taxon>
        <taxon>Pirellulales</taxon>
        <taxon>Lacipirellulaceae</taxon>
        <taxon>Lacipirellula</taxon>
    </lineage>
</organism>
<evidence type="ECO:0008006" key="3">
    <source>
        <dbReference type="Google" id="ProtNLM"/>
    </source>
</evidence>
<keyword evidence="2" id="KW-1185">Reference proteome</keyword>
<proteinExistence type="predicted"/>
<protein>
    <recommendedName>
        <fullName evidence="3">Transposase</fullName>
    </recommendedName>
</protein>
<evidence type="ECO:0000313" key="1">
    <source>
        <dbReference type="EMBL" id="QDT73661.1"/>
    </source>
</evidence>
<gene>
    <name evidence="1" type="ORF">I41_28510</name>
</gene>
<dbReference type="Proteomes" id="UP000317909">
    <property type="component" value="Chromosome"/>
</dbReference>
<reference evidence="1 2" key="1">
    <citation type="submission" date="2019-02" db="EMBL/GenBank/DDBJ databases">
        <title>Deep-cultivation of Planctomycetes and their phenomic and genomic characterization uncovers novel biology.</title>
        <authorList>
            <person name="Wiegand S."/>
            <person name="Jogler M."/>
            <person name="Boedeker C."/>
            <person name="Pinto D."/>
            <person name="Vollmers J."/>
            <person name="Rivas-Marin E."/>
            <person name="Kohn T."/>
            <person name="Peeters S.H."/>
            <person name="Heuer A."/>
            <person name="Rast P."/>
            <person name="Oberbeckmann S."/>
            <person name="Bunk B."/>
            <person name="Jeske O."/>
            <person name="Meyerdierks A."/>
            <person name="Storesund J.E."/>
            <person name="Kallscheuer N."/>
            <person name="Luecker S."/>
            <person name="Lage O.M."/>
            <person name="Pohl T."/>
            <person name="Merkel B.J."/>
            <person name="Hornburger P."/>
            <person name="Mueller R.-W."/>
            <person name="Bruemmer F."/>
            <person name="Labrenz M."/>
            <person name="Spormann A.M."/>
            <person name="Op den Camp H."/>
            <person name="Overmann J."/>
            <person name="Amann R."/>
            <person name="Jetten M.S.M."/>
            <person name="Mascher T."/>
            <person name="Medema M.H."/>
            <person name="Devos D.P."/>
            <person name="Kaster A.-K."/>
            <person name="Ovreas L."/>
            <person name="Rohde M."/>
            <person name="Galperin M.Y."/>
            <person name="Jogler C."/>
        </authorList>
    </citation>
    <scope>NUCLEOTIDE SEQUENCE [LARGE SCALE GENOMIC DNA]</scope>
    <source>
        <strain evidence="1 2">I41</strain>
    </source>
</reference>
<dbReference type="NCBIfam" id="NF047593">
    <property type="entry name" value="IS66_ISAeme5_TnpA"/>
    <property type="match status" value="1"/>
</dbReference>
<dbReference type="KEGG" id="llh:I41_28510"/>
<sequence>MTKRLRRSRAEREAFWRRQFDDWQQSGQTITAFCREHGLTESAFHLWKRELRLQTKLGQSATKACRPLAPRLIPVSVAVLPTSALTLEVHGATLRIEPGVDEVLLRTVLNVLKGS</sequence>